<dbReference type="STRING" id="4232.A0A251S334"/>
<reference evidence="7" key="2">
    <citation type="submission" date="2017-02" db="EMBL/GenBank/DDBJ databases">
        <title>Sunflower complete genome.</title>
        <authorList>
            <person name="Langlade N."/>
            <person name="Munos S."/>
        </authorList>
    </citation>
    <scope>NUCLEOTIDE SEQUENCE [LARGE SCALE GENOMIC DNA]</scope>
    <source>
        <tissue evidence="7">Leaves</tissue>
    </source>
</reference>
<dbReference type="SUPFAM" id="SSF52266">
    <property type="entry name" value="SGNH hydrolase"/>
    <property type="match status" value="1"/>
</dbReference>
<accession>A0A251S334</accession>
<reference evidence="6" key="3">
    <citation type="submission" date="2020-06" db="EMBL/GenBank/DDBJ databases">
        <title>Helianthus annuus Genome sequencing and assembly Release 2.</title>
        <authorList>
            <person name="Gouzy J."/>
            <person name="Langlade N."/>
            <person name="Munos S."/>
        </authorList>
    </citation>
    <scope>NUCLEOTIDE SEQUENCE</scope>
    <source>
        <tissue evidence="6">Leaves</tissue>
    </source>
</reference>
<dbReference type="AlphaFoldDB" id="A0A251S334"/>
<sequence>MSSFLYFALLTIFIPIILHSPFSHASPRTRPFDKVYVFGDSYTDTGNLNDATRPSIFHHVDSLPYGRTFFHRPTNRYSNGRLVIDFIAESLNLPYFPPYLNKHAKTTHGVNFAISGCTAIPNSFFAKNNLTLDTVPQSLTTQLTWFKEYTKGSGCKDAVSTPAKCKAVFNGALVWIGQMAANDYNYIAGSKITSKAVQKLAIKYQTQVINELLKMGAKHVVVQGLPATGCLPFSFIMAPRPTQLDQIGCVAFKNKESYDHNIALQAKLHELRKMHPSAVIVYGDDWHAYREVFGNAAKYGFVERFKACCGSGGGAYNFVPDPRSTCGAPGAMSCKDPSRYMSWDGLHVTEGLNRAVSKLFIDGLFAQPPFPYLLKKAVES</sequence>
<keyword evidence="4" id="KW-0325">Glycoprotein</keyword>
<dbReference type="OrthoDB" id="1600564at2759"/>
<dbReference type="EMBL" id="CM007905">
    <property type="protein sequence ID" value="OTF93117.1"/>
    <property type="molecule type" value="Genomic_DNA"/>
</dbReference>
<evidence type="ECO:0000313" key="7">
    <source>
        <dbReference type="EMBL" id="OTF93117.1"/>
    </source>
</evidence>
<dbReference type="InterPro" id="IPR001087">
    <property type="entry name" value="GDSL"/>
</dbReference>
<dbReference type="InterPro" id="IPR035669">
    <property type="entry name" value="SGNH_plant_lipase-like"/>
</dbReference>
<dbReference type="Gramene" id="mRNA:HanXRQr2_Chr16g0774291">
    <property type="protein sequence ID" value="CDS:HanXRQr2_Chr16g0774291.1"/>
    <property type="gene ID" value="HanXRQr2_Chr16g0774291"/>
</dbReference>
<keyword evidence="8" id="KW-1185">Reference proteome</keyword>
<dbReference type="GO" id="GO:0106435">
    <property type="term" value="F:carboxylesterase activity"/>
    <property type="evidence" value="ECO:0007669"/>
    <property type="project" value="UniProtKB-EC"/>
</dbReference>
<name>A0A251S334_HELAN</name>
<gene>
    <name evidence="7" type="ORF">HannXRQ_Chr16g0529381</name>
    <name evidence="6" type="ORF">HanXRQr2_Chr16g0774291</name>
</gene>
<dbReference type="InterPro" id="IPR036514">
    <property type="entry name" value="SGNH_hydro_sf"/>
</dbReference>
<dbReference type="Proteomes" id="UP000215914">
    <property type="component" value="Chromosome 16"/>
</dbReference>
<proteinExistence type="inferred from homology"/>
<dbReference type="CDD" id="cd01837">
    <property type="entry name" value="SGNH_plant_lipase_like"/>
    <property type="match status" value="1"/>
</dbReference>
<protein>
    <submittedName>
        <fullName evidence="6">Carboxylesterase</fullName>
        <ecNumber evidence="6">3.1.1.1</ecNumber>
    </submittedName>
    <submittedName>
        <fullName evidence="7">Putative SGNH hydrolase-type esterase domain-containing protein</fullName>
    </submittedName>
</protein>
<keyword evidence="2 5" id="KW-0732">Signal</keyword>
<dbReference type="Gene3D" id="3.40.50.1110">
    <property type="entry name" value="SGNH hydrolase"/>
    <property type="match status" value="1"/>
</dbReference>
<comment type="similarity">
    <text evidence="1">Belongs to the 'GDSL' lipolytic enzyme family.</text>
</comment>
<evidence type="ECO:0000313" key="8">
    <source>
        <dbReference type="Proteomes" id="UP000215914"/>
    </source>
</evidence>
<dbReference type="EC" id="3.1.1.1" evidence="6"/>
<organism evidence="7 8">
    <name type="scientific">Helianthus annuus</name>
    <name type="common">Common sunflower</name>
    <dbReference type="NCBI Taxonomy" id="4232"/>
    <lineage>
        <taxon>Eukaryota</taxon>
        <taxon>Viridiplantae</taxon>
        <taxon>Streptophyta</taxon>
        <taxon>Embryophyta</taxon>
        <taxon>Tracheophyta</taxon>
        <taxon>Spermatophyta</taxon>
        <taxon>Magnoliopsida</taxon>
        <taxon>eudicotyledons</taxon>
        <taxon>Gunneridae</taxon>
        <taxon>Pentapetalae</taxon>
        <taxon>asterids</taxon>
        <taxon>campanulids</taxon>
        <taxon>Asterales</taxon>
        <taxon>Asteraceae</taxon>
        <taxon>Asteroideae</taxon>
        <taxon>Heliantheae alliance</taxon>
        <taxon>Heliantheae</taxon>
        <taxon>Helianthus</taxon>
    </lineage>
</organism>
<evidence type="ECO:0000313" key="6">
    <source>
        <dbReference type="EMBL" id="KAF5762228.1"/>
    </source>
</evidence>
<dbReference type="EMBL" id="MNCJ02000331">
    <property type="protein sequence ID" value="KAF5762228.1"/>
    <property type="molecule type" value="Genomic_DNA"/>
</dbReference>
<evidence type="ECO:0000256" key="1">
    <source>
        <dbReference type="ARBA" id="ARBA00008668"/>
    </source>
</evidence>
<dbReference type="InParanoid" id="A0A251S334"/>
<dbReference type="PANTHER" id="PTHR22835:SF557">
    <property type="entry name" value="LIPASE_HYDROLASE FAMILY PROTEIN, PUTATIVE, EXPRESSED-RELATED"/>
    <property type="match status" value="1"/>
</dbReference>
<evidence type="ECO:0000256" key="5">
    <source>
        <dbReference type="SAM" id="SignalP"/>
    </source>
</evidence>
<feature type="signal peptide" evidence="5">
    <location>
        <begin position="1"/>
        <end position="19"/>
    </location>
</feature>
<dbReference type="Pfam" id="PF00657">
    <property type="entry name" value="Lipase_GDSL"/>
    <property type="match status" value="1"/>
</dbReference>
<evidence type="ECO:0000256" key="3">
    <source>
        <dbReference type="ARBA" id="ARBA00022801"/>
    </source>
</evidence>
<feature type="chain" id="PRO_5041059538" evidence="5">
    <location>
        <begin position="20"/>
        <end position="380"/>
    </location>
</feature>
<dbReference type="PANTHER" id="PTHR22835">
    <property type="entry name" value="ZINC FINGER FYVE DOMAIN CONTAINING PROTEIN"/>
    <property type="match status" value="1"/>
</dbReference>
<keyword evidence="3 7" id="KW-0378">Hydrolase</keyword>
<evidence type="ECO:0000256" key="4">
    <source>
        <dbReference type="ARBA" id="ARBA00023180"/>
    </source>
</evidence>
<dbReference type="OMA" id="DWHAYRE"/>
<evidence type="ECO:0000256" key="2">
    <source>
        <dbReference type="ARBA" id="ARBA00022729"/>
    </source>
</evidence>
<reference evidence="6 8" key="1">
    <citation type="journal article" date="2017" name="Nature">
        <title>The sunflower genome provides insights into oil metabolism, flowering and Asterid evolution.</title>
        <authorList>
            <person name="Badouin H."/>
            <person name="Gouzy J."/>
            <person name="Grassa C.J."/>
            <person name="Murat F."/>
            <person name="Staton S.E."/>
            <person name="Cottret L."/>
            <person name="Lelandais-Briere C."/>
            <person name="Owens G.L."/>
            <person name="Carrere S."/>
            <person name="Mayjonade B."/>
            <person name="Legrand L."/>
            <person name="Gill N."/>
            <person name="Kane N.C."/>
            <person name="Bowers J.E."/>
            <person name="Hubner S."/>
            <person name="Bellec A."/>
            <person name="Berard A."/>
            <person name="Berges H."/>
            <person name="Blanchet N."/>
            <person name="Boniface M.C."/>
            <person name="Brunel D."/>
            <person name="Catrice O."/>
            <person name="Chaidir N."/>
            <person name="Claudel C."/>
            <person name="Donnadieu C."/>
            <person name="Faraut T."/>
            <person name="Fievet G."/>
            <person name="Helmstetter N."/>
            <person name="King M."/>
            <person name="Knapp S.J."/>
            <person name="Lai Z."/>
            <person name="Le Paslier M.C."/>
            <person name="Lippi Y."/>
            <person name="Lorenzon L."/>
            <person name="Mandel J.R."/>
            <person name="Marage G."/>
            <person name="Marchand G."/>
            <person name="Marquand E."/>
            <person name="Bret-Mestries E."/>
            <person name="Morien E."/>
            <person name="Nambeesan S."/>
            <person name="Nguyen T."/>
            <person name="Pegot-Espagnet P."/>
            <person name="Pouilly N."/>
            <person name="Raftis F."/>
            <person name="Sallet E."/>
            <person name="Schiex T."/>
            <person name="Thomas J."/>
            <person name="Vandecasteele C."/>
            <person name="Vares D."/>
            <person name="Vear F."/>
            <person name="Vautrin S."/>
            <person name="Crespi M."/>
            <person name="Mangin B."/>
            <person name="Burke J.M."/>
            <person name="Salse J."/>
            <person name="Munos S."/>
            <person name="Vincourt P."/>
            <person name="Rieseberg L.H."/>
            <person name="Langlade N.B."/>
        </authorList>
    </citation>
    <scope>NUCLEOTIDE SEQUENCE [LARGE SCALE GENOMIC DNA]</scope>
    <source>
        <strain evidence="8">cv. SF193</strain>
        <tissue evidence="6">Leaves</tissue>
    </source>
</reference>